<dbReference type="InterPro" id="IPR016181">
    <property type="entry name" value="Acyl_CoA_acyltransferase"/>
</dbReference>
<dbReference type="InterPro" id="IPR000182">
    <property type="entry name" value="GNAT_dom"/>
</dbReference>
<comment type="caution">
    <text evidence="4">The sequence shown here is derived from an EMBL/GenBank/DDBJ whole genome shotgun (WGS) entry which is preliminary data.</text>
</comment>
<dbReference type="SUPFAM" id="SSF55729">
    <property type="entry name" value="Acyl-CoA N-acyltransferases (Nat)"/>
    <property type="match status" value="1"/>
</dbReference>
<dbReference type="CDD" id="cd04301">
    <property type="entry name" value="NAT_SF"/>
    <property type="match status" value="1"/>
</dbReference>
<dbReference type="AlphaFoldDB" id="A0AAW5QUN0"/>
<dbReference type="RefSeq" id="WP_261615159.1">
    <property type="nucleotide sequence ID" value="NZ_JALIDZ010000003.1"/>
</dbReference>
<dbReference type="EC" id="2.3.1.-" evidence="4"/>
<dbReference type="PANTHER" id="PTHR43877">
    <property type="entry name" value="AMINOALKYLPHOSPHONATE N-ACETYLTRANSFERASE-RELATED-RELATED"/>
    <property type="match status" value="1"/>
</dbReference>
<name>A0AAW5QUN0_9HYPH</name>
<evidence type="ECO:0000313" key="4">
    <source>
        <dbReference type="EMBL" id="MCT8971582.1"/>
    </source>
</evidence>
<evidence type="ECO:0000313" key="5">
    <source>
        <dbReference type="Proteomes" id="UP001320898"/>
    </source>
</evidence>
<dbReference type="GO" id="GO:0016747">
    <property type="term" value="F:acyltransferase activity, transferring groups other than amino-acyl groups"/>
    <property type="evidence" value="ECO:0007669"/>
    <property type="project" value="InterPro"/>
</dbReference>
<sequence length="153" mass="17182">MTDSLRTAGPADLDALVEIENAVFVPPAYEPMSRRQFRWHISNPRAALIVCTRRGQVVGYALGLARAGSRYMRFYSLAVLSQAQGGEIGKRLFEAIETAARQRGLGVITEVRADNTRLHRRYLGLGYTEFEHKPDYYPDGCAAIRMKRSFGEV</sequence>
<dbReference type="InterPro" id="IPR050832">
    <property type="entry name" value="Bact_Acetyltransf"/>
</dbReference>
<accession>A0AAW5QUN0</accession>
<evidence type="ECO:0000256" key="1">
    <source>
        <dbReference type="ARBA" id="ARBA00022679"/>
    </source>
</evidence>
<dbReference type="Gene3D" id="3.40.630.30">
    <property type="match status" value="1"/>
</dbReference>
<keyword evidence="1 4" id="KW-0808">Transferase</keyword>
<protein>
    <submittedName>
        <fullName evidence="4">GNAT family N-acetyltransferase</fullName>
        <ecNumber evidence="4">2.3.1.-</ecNumber>
    </submittedName>
</protein>
<feature type="domain" description="N-acetyltransferase" evidence="3">
    <location>
        <begin position="3"/>
        <end position="151"/>
    </location>
</feature>
<organism evidence="4 5">
    <name type="scientific">Microbaculum marinisediminis</name>
    <dbReference type="NCBI Taxonomy" id="2931392"/>
    <lineage>
        <taxon>Bacteria</taxon>
        <taxon>Pseudomonadati</taxon>
        <taxon>Pseudomonadota</taxon>
        <taxon>Alphaproteobacteria</taxon>
        <taxon>Hyphomicrobiales</taxon>
        <taxon>Tepidamorphaceae</taxon>
        <taxon>Microbaculum</taxon>
    </lineage>
</organism>
<proteinExistence type="predicted"/>
<reference evidence="4 5" key="1">
    <citation type="submission" date="2022-04" db="EMBL/GenBank/DDBJ databases">
        <authorList>
            <person name="Ye Y.-Q."/>
            <person name="Du Z.-J."/>
        </authorList>
    </citation>
    <scope>NUCLEOTIDE SEQUENCE [LARGE SCALE GENOMIC DNA]</scope>
    <source>
        <strain evidence="4 5">A6E488</strain>
    </source>
</reference>
<gene>
    <name evidence="4" type="ORF">MUB46_06925</name>
</gene>
<keyword evidence="2 4" id="KW-0012">Acyltransferase</keyword>
<dbReference type="EMBL" id="JALIDZ010000003">
    <property type="protein sequence ID" value="MCT8971582.1"/>
    <property type="molecule type" value="Genomic_DNA"/>
</dbReference>
<dbReference type="PROSITE" id="PS51186">
    <property type="entry name" value="GNAT"/>
    <property type="match status" value="1"/>
</dbReference>
<evidence type="ECO:0000256" key="2">
    <source>
        <dbReference type="ARBA" id="ARBA00023315"/>
    </source>
</evidence>
<keyword evidence="5" id="KW-1185">Reference proteome</keyword>
<dbReference type="Pfam" id="PF13673">
    <property type="entry name" value="Acetyltransf_10"/>
    <property type="match status" value="1"/>
</dbReference>
<evidence type="ECO:0000259" key="3">
    <source>
        <dbReference type="PROSITE" id="PS51186"/>
    </source>
</evidence>
<dbReference type="Proteomes" id="UP001320898">
    <property type="component" value="Unassembled WGS sequence"/>
</dbReference>